<organism evidence="2 3">
    <name type="scientific">Bipolaris oryzae ATCC 44560</name>
    <dbReference type="NCBI Taxonomy" id="930090"/>
    <lineage>
        <taxon>Eukaryota</taxon>
        <taxon>Fungi</taxon>
        <taxon>Dikarya</taxon>
        <taxon>Ascomycota</taxon>
        <taxon>Pezizomycotina</taxon>
        <taxon>Dothideomycetes</taxon>
        <taxon>Pleosporomycetidae</taxon>
        <taxon>Pleosporales</taxon>
        <taxon>Pleosporineae</taxon>
        <taxon>Pleosporaceae</taxon>
        <taxon>Bipolaris</taxon>
    </lineage>
</organism>
<feature type="compositionally biased region" description="Polar residues" evidence="1">
    <location>
        <begin position="1"/>
        <end position="20"/>
    </location>
</feature>
<keyword evidence="3" id="KW-1185">Reference proteome</keyword>
<proteinExistence type="predicted"/>
<sequence length="67" mass="7291">MYVVQSSRCSNSTQLCTSSHGKAGHAERRRLVLPSIARPRQTDVTSNTLQTNSAPPPDSRQNLPSAK</sequence>
<dbReference type="Proteomes" id="UP000054032">
    <property type="component" value="Unassembled WGS sequence"/>
</dbReference>
<gene>
    <name evidence="2" type="ORF">COCMIDRAFT_91825</name>
</gene>
<dbReference type="RefSeq" id="XP_007686647.1">
    <property type="nucleotide sequence ID" value="XM_007688457.1"/>
</dbReference>
<dbReference type="KEGG" id="bor:COCMIDRAFT_91825"/>
<dbReference type="HOGENOM" id="CLU_2811953_0_0_1"/>
<dbReference type="EMBL" id="KI963960">
    <property type="protein sequence ID" value="EUC46816.1"/>
    <property type="molecule type" value="Genomic_DNA"/>
</dbReference>
<feature type="region of interest" description="Disordered" evidence="1">
    <location>
        <begin position="1"/>
        <end position="67"/>
    </location>
</feature>
<accession>W6ZSZ7</accession>
<dbReference type="GeneID" id="19127956"/>
<dbReference type="AlphaFoldDB" id="W6ZSZ7"/>
<protein>
    <submittedName>
        <fullName evidence="2">Uncharacterized protein</fullName>
    </submittedName>
</protein>
<evidence type="ECO:0000256" key="1">
    <source>
        <dbReference type="SAM" id="MobiDB-lite"/>
    </source>
</evidence>
<reference evidence="2 3" key="1">
    <citation type="journal article" date="2013" name="PLoS Genet.">
        <title>Comparative genome structure, secondary metabolite, and effector coding capacity across Cochliobolus pathogens.</title>
        <authorList>
            <person name="Condon B.J."/>
            <person name="Leng Y."/>
            <person name="Wu D."/>
            <person name="Bushley K.E."/>
            <person name="Ohm R.A."/>
            <person name="Otillar R."/>
            <person name="Martin J."/>
            <person name="Schackwitz W."/>
            <person name="Grimwood J."/>
            <person name="MohdZainudin N."/>
            <person name="Xue C."/>
            <person name="Wang R."/>
            <person name="Manning V.A."/>
            <person name="Dhillon B."/>
            <person name="Tu Z.J."/>
            <person name="Steffenson B.J."/>
            <person name="Salamov A."/>
            <person name="Sun H."/>
            <person name="Lowry S."/>
            <person name="LaButti K."/>
            <person name="Han J."/>
            <person name="Copeland A."/>
            <person name="Lindquist E."/>
            <person name="Barry K."/>
            <person name="Schmutz J."/>
            <person name="Baker S.E."/>
            <person name="Ciuffetti L.M."/>
            <person name="Grigoriev I.V."/>
            <person name="Zhong S."/>
            <person name="Turgeon B.G."/>
        </authorList>
    </citation>
    <scope>NUCLEOTIDE SEQUENCE [LARGE SCALE GENOMIC DNA]</scope>
    <source>
        <strain evidence="2 3">ATCC 44560</strain>
    </source>
</reference>
<evidence type="ECO:0000313" key="2">
    <source>
        <dbReference type="EMBL" id="EUC46816.1"/>
    </source>
</evidence>
<name>W6ZSZ7_COCMI</name>
<evidence type="ECO:0000313" key="3">
    <source>
        <dbReference type="Proteomes" id="UP000054032"/>
    </source>
</evidence>
<feature type="compositionally biased region" description="Polar residues" evidence="1">
    <location>
        <begin position="42"/>
        <end position="67"/>
    </location>
</feature>